<dbReference type="AlphaFoldDB" id="A0A6N7PH84"/>
<dbReference type="InterPro" id="IPR050383">
    <property type="entry name" value="GlyoxalaseI/FosfomycinResist"/>
</dbReference>
<organism evidence="2 3">
    <name type="scientific">Polyangium spumosum</name>
    <dbReference type="NCBI Taxonomy" id="889282"/>
    <lineage>
        <taxon>Bacteria</taxon>
        <taxon>Pseudomonadati</taxon>
        <taxon>Myxococcota</taxon>
        <taxon>Polyangia</taxon>
        <taxon>Polyangiales</taxon>
        <taxon>Polyangiaceae</taxon>
        <taxon>Polyangium</taxon>
    </lineage>
</organism>
<evidence type="ECO:0000259" key="1">
    <source>
        <dbReference type="PROSITE" id="PS51819"/>
    </source>
</evidence>
<dbReference type="CDD" id="cd07264">
    <property type="entry name" value="VOC_like"/>
    <property type="match status" value="1"/>
</dbReference>
<dbReference type="InterPro" id="IPR029068">
    <property type="entry name" value="Glyas_Bleomycin-R_OHBP_Dase"/>
</dbReference>
<dbReference type="PANTHER" id="PTHR21366:SF22">
    <property type="entry name" value="VOC DOMAIN-CONTAINING PROTEIN"/>
    <property type="match status" value="1"/>
</dbReference>
<dbReference type="OrthoDB" id="9798430at2"/>
<reference evidence="2 3" key="1">
    <citation type="submission" date="2019-10" db="EMBL/GenBank/DDBJ databases">
        <title>A soil myxobacterium in the family Polyangiaceae.</title>
        <authorList>
            <person name="Li Y."/>
            <person name="Wang J."/>
        </authorList>
    </citation>
    <scope>NUCLEOTIDE SEQUENCE [LARGE SCALE GENOMIC DNA]</scope>
    <source>
        <strain evidence="2 3">DSM 14734</strain>
    </source>
</reference>
<comment type="caution">
    <text evidence="2">The sequence shown here is derived from an EMBL/GenBank/DDBJ whole genome shotgun (WGS) entry which is preliminary data.</text>
</comment>
<gene>
    <name evidence="2" type="ORF">GF068_05775</name>
</gene>
<proteinExistence type="predicted"/>
<feature type="domain" description="VOC" evidence="1">
    <location>
        <begin position="2"/>
        <end position="126"/>
    </location>
</feature>
<dbReference type="PROSITE" id="PS51819">
    <property type="entry name" value="VOC"/>
    <property type="match status" value="1"/>
</dbReference>
<dbReference type="Pfam" id="PF00903">
    <property type="entry name" value="Glyoxalase"/>
    <property type="match status" value="1"/>
</dbReference>
<dbReference type="InterPro" id="IPR037523">
    <property type="entry name" value="VOC_core"/>
</dbReference>
<name>A0A6N7PH84_9BACT</name>
<dbReference type="RefSeq" id="WP_153818223.1">
    <property type="nucleotide sequence ID" value="NZ_WJIE01000001.1"/>
</dbReference>
<dbReference type="PANTHER" id="PTHR21366">
    <property type="entry name" value="GLYOXALASE FAMILY PROTEIN"/>
    <property type="match status" value="1"/>
</dbReference>
<sequence>MNLGYVILYVQDVERSVAFYERAFGLARRFVHESKQYAEMETGATALAFVTESVAGSHGFSFRVSRPTEPAPAVEVAFTTPDVPAAFEVAVAAGAQGVSAPATKPWGQTVAYVRDLDGFLVELCTPMG</sequence>
<evidence type="ECO:0000313" key="3">
    <source>
        <dbReference type="Proteomes" id="UP000440224"/>
    </source>
</evidence>
<dbReference type="SUPFAM" id="SSF54593">
    <property type="entry name" value="Glyoxalase/Bleomycin resistance protein/Dihydroxybiphenyl dioxygenase"/>
    <property type="match status" value="1"/>
</dbReference>
<accession>A0A6N7PH84</accession>
<protein>
    <submittedName>
        <fullName evidence="2">VOC family protein</fullName>
    </submittedName>
</protein>
<dbReference type="Gene3D" id="3.10.180.10">
    <property type="entry name" value="2,3-Dihydroxybiphenyl 1,2-Dioxygenase, domain 1"/>
    <property type="match status" value="1"/>
</dbReference>
<dbReference type="EMBL" id="WJIE01000001">
    <property type="protein sequence ID" value="MRG91433.1"/>
    <property type="molecule type" value="Genomic_DNA"/>
</dbReference>
<dbReference type="Proteomes" id="UP000440224">
    <property type="component" value="Unassembled WGS sequence"/>
</dbReference>
<dbReference type="InterPro" id="IPR004360">
    <property type="entry name" value="Glyas_Fos-R_dOase_dom"/>
</dbReference>
<evidence type="ECO:0000313" key="2">
    <source>
        <dbReference type="EMBL" id="MRG91433.1"/>
    </source>
</evidence>
<keyword evidence="3" id="KW-1185">Reference proteome</keyword>